<dbReference type="HAMAP" id="MF_01864">
    <property type="entry name" value="tRNA_metthiotr_MiaB"/>
    <property type="match status" value="1"/>
</dbReference>
<keyword evidence="18" id="KW-1185">Reference proteome</keyword>
<comment type="function">
    <text evidence="1 13">Catalyzes the methylthiolation of N6-(dimethylallyl)adenosine (i(6)A), leading to the formation of 2-methylthio-N6-(dimethylallyl)adenosine (ms(2)i(6)A) at position 37 in tRNAs that read codons beginning with uridine.</text>
</comment>
<evidence type="ECO:0000256" key="8">
    <source>
        <dbReference type="ARBA" id="ARBA00023014"/>
    </source>
</evidence>
<dbReference type="PROSITE" id="PS51918">
    <property type="entry name" value="RADICAL_SAM"/>
    <property type="match status" value="1"/>
</dbReference>
<dbReference type="NCBIfam" id="TIGR00089">
    <property type="entry name" value="MiaB/RimO family radical SAM methylthiotransferase"/>
    <property type="match status" value="1"/>
</dbReference>
<name>A0A1Y1S1G7_9SPIO</name>
<evidence type="ECO:0000313" key="17">
    <source>
        <dbReference type="EMBL" id="ORC37321.1"/>
    </source>
</evidence>
<dbReference type="SMART" id="SM00729">
    <property type="entry name" value="Elp3"/>
    <property type="match status" value="1"/>
</dbReference>
<dbReference type="InterPro" id="IPR013848">
    <property type="entry name" value="Methylthiotransferase_N"/>
</dbReference>
<evidence type="ECO:0000256" key="6">
    <source>
        <dbReference type="ARBA" id="ARBA00022723"/>
    </source>
</evidence>
<evidence type="ECO:0000256" key="3">
    <source>
        <dbReference type="ARBA" id="ARBA00022490"/>
    </source>
</evidence>
<dbReference type="FunFam" id="3.80.30.20:FF:000001">
    <property type="entry name" value="tRNA-2-methylthio-N(6)-dimethylallyladenosine synthase 2"/>
    <property type="match status" value="1"/>
</dbReference>
<dbReference type="EMBL" id="MWQY01000003">
    <property type="protein sequence ID" value="ORC37321.1"/>
    <property type="molecule type" value="Genomic_DNA"/>
</dbReference>
<evidence type="ECO:0000256" key="10">
    <source>
        <dbReference type="ARBA" id="ARBA00068570"/>
    </source>
</evidence>
<evidence type="ECO:0000256" key="12">
    <source>
        <dbReference type="ARBA" id="ARBA00081141"/>
    </source>
</evidence>
<sequence>MGKFFLETYGCQMNVAESFSVERELTNLGWQQAESETEADLVILNTCAVRNSAEQRIHGRIGYYQHLKQSKPLSLVVMGCMTERMNSSLRKSFPAVDMLVGTFGKRDFLNFVSRTEDLRKGLKDFFGEEVYEFLSAEVSPGGFSAYVPIMHGCNNFCTYCIVPYVRGREISRKEDEILEEVRRLDARGVREITLIGQNVNSYRGDKGADFPALLQKLEDGMESIHWIRFMSSHPKDLSDRLINVIAQSDRMCSHIHLPVQHGSNPVLSRMNRGYTREYYLSLVEKLRKAVPGCSLSTDLLVGFPGEGDEDFTATLELLDRVRFDDAFTYKYNSREGTAAASYEDQVPEQKKNERLSMLIDFQRKITEDNKKKRIGKTVKVLVEGVSKKNPHELLGRTERNEMVVFPAAGINIGDFIEVRLDALAGVTFRATRQF</sequence>
<proteinExistence type="inferred from homology"/>
<feature type="binding site" evidence="13">
    <location>
        <position position="80"/>
    </location>
    <ligand>
        <name>[4Fe-4S] cluster</name>
        <dbReference type="ChEBI" id="CHEBI:49883"/>
        <label>1</label>
    </ligand>
</feature>
<dbReference type="Pfam" id="PF00919">
    <property type="entry name" value="UPF0004"/>
    <property type="match status" value="1"/>
</dbReference>
<accession>A0A1Y1S1G7</accession>
<protein>
    <recommendedName>
        <fullName evidence="10 13">tRNA-2-methylthio-N(6)-dimethylallyladenosine synthase</fullName>
        <ecNumber evidence="9 13">2.8.4.3</ecNumber>
    </recommendedName>
    <alternativeName>
        <fullName evidence="12 13">(Dimethylallyl)adenosine tRNA methylthiotransferase MiaB</fullName>
    </alternativeName>
    <alternativeName>
        <fullName evidence="11 13">tRNA-i(6)A37 methylthiotransferase</fullName>
    </alternativeName>
</protein>
<dbReference type="SFLD" id="SFLDF00273">
    <property type="entry name" value="(dimethylallyl)adenosine_tRNA"/>
    <property type="match status" value="1"/>
</dbReference>
<dbReference type="SUPFAM" id="SSF102114">
    <property type="entry name" value="Radical SAM enzymes"/>
    <property type="match status" value="1"/>
</dbReference>
<dbReference type="InterPro" id="IPR002792">
    <property type="entry name" value="TRAM_dom"/>
</dbReference>
<dbReference type="OrthoDB" id="9805215at2"/>
<feature type="domain" description="MTTase N-terminal" evidence="15">
    <location>
        <begin position="2"/>
        <end position="117"/>
    </location>
</feature>
<dbReference type="InterPro" id="IPR038135">
    <property type="entry name" value="Methylthiotransferase_N_sf"/>
</dbReference>
<comment type="subunit">
    <text evidence="13">Monomer.</text>
</comment>
<keyword evidence="13" id="KW-0819">tRNA processing</keyword>
<keyword evidence="2 13" id="KW-0004">4Fe-4S</keyword>
<feature type="binding site" evidence="13">
    <location>
        <position position="160"/>
    </location>
    <ligand>
        <name>[4Fe-4S] cluster</name>
        <dbReference type="ChEBI" id="CHEBI:49883"/>
        <label>2</label>
        <note>4Fe-4S-S-AdoMet</note>
    </ligand>
</feature>
<evidence type="ECO:0000256" key="2">
    <source>
        <dbReference type="ARBA" id="ARBA00022485"/>
    </source>
</evidence>
<keyword evidence="3 13" id="KW-0963">Cytoplasm</keyword>
<dbReference type="SFLD" id="SFLDG01061">
    <property type="entry name" value="methylthiotransferase"/>
    <property type="match status" value="1"/>
</dbReference>
<keyword evidence="6 13" id="KW-0479">Metal-binding</keyword>
<dbReference type="PANTHER" id="PTHR43020">
    <property type="entry name" value="CDK5 REGULATORY SUBUNIT-ASSOCIATED PROTEIN 1"/>
    <property type="match status" value="1"/>
</dbReference>
<feature type="binding site" evidence="13">
    <location>
        <position position="11"/>
    </location>
    <ligand>
        <name>[4Fe-4S] cluster</name>
        <dbReference type="ChEBI" id="CHEBI:49883"/>
        <label>1</label>
    </ligand>
</feature>
<evidence type="ECO:0000256" key="9">
    <source>
        <dbReference type="ARBA" id="ARBA00033765"/>
    </source>
</evidence>
<evidence type="ECO:0000256" key="1">
    <source>
        <dbReference type="ARBA" id="ARBA00003234"/>
    </source>
</evidence>
<keyword evidence="5 13" id="KW-0949">S-adenosyl-L-methionine</keyword>
<dbReference type="InterPro" id="IPR023404">
    <property type="entry name" value="rSAM_horseshoe"/>
</dbReference>
<dbReference type="GO" id="GO:0051539">
    <property type="term" value="F:4 iron, 4 sulfur cluster binding"/>
    <property type="evidence" value="ECO:0007669"/>
    <property type="project" value="UniProtKB-UniRule"/>
</dbReference>
<evidence type="ECO:0000256" key="5">
    <source>
        <dbReference type="ARBA" id="ARBA00022691"/>
    </source>
</evidence>
<keyword evidence="8 13" id="KW-0411">Iron-sulfur</keyword>
<evidence type="ECO:0000259" key="14">
    <source>
        <dbReference type="PROSITE" id="PS50926"/>
    </source>
</evidence>
<dbReference type="GO" id="GO:0005829">
    <property type="term" value="C:cytosol"/>
    <property type="evidence" value="ECO:0007669"/>
    <property type="project" value="TreeGrafter"/>
</dbReference>
<comment type="subcellular location">
    <subcellularLocation>
        <location evidence="13">Cytoplasm</location>
    </subcellularLocation>
</comment>
<dbReference type="Pfam" id="PF01938">
    <property type="entry name" value="TRAM"/>
    <property type="match status" value="1"/>
</dbReference>
<dbReference type="InterPro" id="IPR006638">
    <property type="entry name" value="Elp3/MiaA/NifB-like_rSAM"/>
</dbReference>
<dbReference type="InterPro" id="IPR005839">
    <property type="entry name" value="Methylthiotransferase"/>
</dbReference>
<dbReference type="Proteomes" id="UP000192343">
    <property type="component" value="Unassembled WGS sequence"/>
</dbReference>
<dbReference type="GO" id="GO:0046872">
    <property type="term" value="F:metal ion binding"/>
    <property type="evidence" value="ECO:0007669"/>
    <property type="project" value="UniProtKB-KW"/>
</dbReference>
<dbReference type="AlphaFoldDB" id="A0A1Y1S1G7"/>
<evidence type="ECO:0000313" key="18">
    <source>
        <dbReference type="Proteomes" id="UP000192343"/>
    </source>
</evidence>
<evidence type="ECO:0000259" key="15">
    <source>
        <dbReference type="PROSITE" id="PS51449"/>
    </source>
</evidence>
<dbReference type="SFLD" id="SFLDS00029">
    <property type="entry name" value="Radical_SAM"/>
    <property type="match status" value="1"/>
</dbReference>
<dbReference type="PROSITE" id="PS01278">
    <property type="entry name" value="MTTASE_RADICAL"/>
    <property type="match status" value="1"/>
</dbReference>
<dbReference type="PROSITE" id="PS50926">
    <property type="entry name" value="TRAM"/>
    <property type="match status" value="1"/>
</dbReference>
<feature type="domain" description="Radical SAM core" evidence="16">
    <location>
        <begin position="139"/>
        <end position="368"/>
    </location>
</feature>
<dbReference type="InterPro" id="IPR058240">
    <property type="entry name" value="rSAM_sf"/>
</dbReference>
<evidence type="ECO:0000256" key="4">
    <source>
        <dbReference type="ARBA" id="ARBA00022679"/>
    </source>
</evidence>
<feature type="domain" description="TRAM" evidence="14">
    <location>
        <begin position="371"/>
        <end position="434"/>
    </location>
</feature>
<keyword evidence="4 13" id="KW-0808">Transferase</keyword>
<comment type="similarity">
    <text evidence="13">Belongs to the methylthiotransferase family. MiaB subfamily.</text>
</comment>
<dbReference type="PROSITE" id="PS51449">
    <property type="entry name" value="MTTASE_N"/>
    <property type="match status" value="1"/>
</dbReference>
<dbReference type="RefSeq" id="WP_083048480.1">
    <property type="nucleotide sequence ID" value="NZ_MWQY01000003.1"/>
</dbReference>
<dbReference type="NCBIfam" id="TIGR01574">
    <property type="entry name" value="miaB-methiolase"/>
    <property type="match status" value="1"/>
</dbReference>
<feature type="binding site" evidence="13">
    <location>
        <position position="47"/>
    </location>
    <ligand>
        <name>[4Fe-4S] cluster</name>
        <dbReference type="ChEBI" id="CHEBI:49883"/>
        <label>1</label>
    </ligand>
</feature>
<dbReference type="InterPro" id="IPR020612">
    <property type="entry name" value="Methylthiotransferase_CS"/>
</dbReference>
<keyword evidence="7 13" id="KW-0408">Iron</keyword>
<dbReference type="InterPro" id="IPR007197">
    <property type="entry name" value="rSAM"/>
</dbReference>
<dbReference type="FunFam" id="3.40.50.12160:FF:000003">
    <property type="entry name" value="CDK5 regulatory subunit-associated protein 1"/>
    <property type="match status" value="1"/>
</dbReference>
<comment type="cofactor">
    <cofactor evidence="13">
        <name>[4Fe-4S] cluster</name>
        <dbReference type="ChEBI" id="CHEBI:49883"/>
    </cofactor>
    <text evidence="13">Binds 2 [4Fe-4S] clusters. One cluster is coordinated with 3 cysteines and an exchangeable S-adenosyl-L-methionine.</text>
</comment>
<evidence type="ECO:0000256" key="7">
    <source>
        <dbReference type="ARBA" id="ARBA00023004"/>
    </source>
</evidence>
<dbReference type="Pfam" id="PF04055">
    <property type="entry name" value="Radical_SAM"/>
    <property type="match status" value="1"/>
</dbReference>
<dbReference type="STRING" id="1963862.B4O97_03775"/>
<gene>
    <name evidence="13" type="primary">miaB</name>
    <name evidence="17" type="ORF">B4O97_03775</name>
</gene>
<dbReference type="PANTHER" id="PTHR43020:SF2">
    <property type="entry name" value="MITOCHONDRIAL TRNA METHYLTHIOTRANSFERASE CDK5RAP1"/>
    <property type="match status" value="1"/>
</dbReference>
<reference evidence="17 18" key="1">
    <citation type="submission" date="2017-03" db="EMBL/GenBank/DDBJ databases">
        <title>Draft Genome sequence of Marispirochaeta sp. strain JC444.</title>
        <authorList>
            <person name="Shivani Y."/>
            <person name="Subhash Y."/>
            <person name="Sasikala C."/>
            <person name="Ramana C."/>
        </authorList>
    </citation>
    <scope>NUCLEOTIDE SEQUENCE [LARGE SCALE GENOMIC DNA]</scope>
    <source>
        <strain evidence="17 18">JC444</strain>
    </source>
</reference>
<dbReference type="SFLD" id="SFLDG01082">
    <property type="entry name" value="B12-binding_domain_containing"/>
    <property type="match status" value="1"/>
</dbReference>
<organism evidence="17 18">
    <name type="scientific">Marispirochaeta aestuarii</name>
    <dbReference type="NCBI Taxonomy" id="1963862"/>
    <lineage>
        <taxon>Bacteria</taxon>
        <taxon>Pseudomonadati</taxon>
        <taxon>Spirochaetota</taxon>
        <taxon>Spirochaetia</taxon>
        <taxon>Spirochaetales</taxon>
        <taxon>Spirochaetaceae</taxon>
        <taxon>Marispirochaeta</taxon>
    </lineage>
</organism>
<comment type="caution">
    <text evidence="17">The sequence shown here is derived from an EMBL/GenBank/DDBJ whole genome shotgun (WGS) entry which is preliminary data.</text>
</comment>
<dbReference type="EC" id="2.8.4.3" evidence="9 13"/>
<feature type="binding site" evidence="13">
    <location>
        <position position="157"/>
    </location>
    <ligand>
        <name>[4Fe-4S] cluster</name>
        <dbReference type="ChEBI" id="CHEBI:49883"/>
        <label>2</label>
        <note>4Fe-4S-S-AdoMet</note>
    </ligand>
</feature>
<dbReference type="InterPro" id="IPR006463">
    <property type="entry name" value="MiaB_methiolase"/>
</dbReference>
<comment type="catalytic activity">
    <reaction evidence="13">
        <text>N(6)-dimethylallyladenosine(37) in tRNA + (sulfur carrier)-SH + AH2 + 2 S-adenosyl-L-methionine = 2-methylsulfanyl-N(6)-dimethylallyladenosine(37) in tRNA + (sulfur carrier)-H + 5'-deoxyadenosine + L-methionine + A + S-adenosyl-L-homocysteine + 2 H(+)</text>
        <dbReference type="Rhea" id="RHEA:37067"/>
        <dbReference type="Rhea" id="RHEA-COMP:10375"/>
        <dbReference type="Rhea" id="RHEA-COMP:10376"/>
        <dbReference type="Rhea" id="RHEA-COMP:14737"/>
        <dbReference type="Rhea" id="RHEA-COMP:14739"/>
        <dbReference type="ChEBI" id="CHEBI:13193"/>
        <dbReference type="ChEBI" id="CHEBI:15378"/>
        <dbReference type="ChEBI" id="CHEBI:17319"/>
        <dbReference type="ChEBI" id="CHEBI:17499"/>
        <dbReference type="ChEBI" id="CHEBI:29917"/>
        <dbReference type="ChEBI" id="CHEBI:57844"/>
        <dbReference type="ChEBI" id="CHEBI:57856"/>
        <dbReference type="ChEBI" id="CHEBI:59789"/>
        <dbReference type="ChEBI" id="CHEBI:64428"/>
        <dbReference type="ChEBI" id="CHEBI:74415"/>
        <dbReference type="ChEBI" id="CHEBI:74417"/>
        <dbReference type="EC" id="2.8.4.3"/>
    </reaction>
</comment>
<dbReference type="Gene3D" id="3.40.50.12160">
    <property type="entry name" value="Methylthiotransferase, N-terminal domain"/>
    <property type="match status" value="1"/>
</dbReference>
<evidence type="ECO:0000259" key="16">
    <source>
        <dbReference type="PROSITE" id="PS51918"/>
    </source>
</evidence>
<dbReference type="CDD" id="cd01335">
    <property type="entry name" value="Radical_SAM"/>
    <property type="match status" value="1"/>
</dbReference>
<evidence type="ECO:0000256" key="13">
    <source>
        <dbReference type="HAMAP-Rule" id="MF_01864"/>
    </source>
</evidence>
<dbReference type="GO" id="GO:0035597">
    <property type="term" value="F:tRNA-2-methylthio-N(6)-dimethylallyladenosine(37) synthase activity"/>
    <property type="evidence" value="ECO:0007669"/>
    <property type="project" value="UniProtKB-EC"/>
</dbReference>
<feature type="binding site" evidence="13">
    <location>
        <position position="153"/>
    </location>
    <ligand>
        <name>[4Fe-4S] cluster</name>
        <dbReference type="ChEBI" id="CHEBI:49883"/>
        <label>2</label>
        <note>4Fe-4S-S-AdoMet</note>
    </ligand>
</feature>
<dbReference type="Gene3D" id="3.80.30.20">
    <property type="entry name" value="tm_1862 like domain"/>
    <property type="match status" value="1"/>
</dbReference>
<evidence type="ECO:0000256" key="11">
    <source>
        <dbReference type="ARBA" id="ARBA00080698"/>
    </source>
</evidence>